<feature type="compositionally biased region" description="Basic and acidic residues" evidence="1">
    <location>
        <begin position="126"/>
        <end position="138"/>
    </location>
</feature>
<accession>A0AAD7PVB6</accession>
<dbReference type="PANTHER" id="PTHR33472">
    <property type="entry name" value="OS01G0106600 PROTEIN"/>
    <property type="match status" value="1"/>
</dbReference>
<comment type="caution">
    <text evidence="2">The sequence shown here is derived from an EMBL/GenBank/DDBJ whole genome shotgun (WGS) entry which is preliminary data.</text>
</comment>
<keyword evidence="3" id="KW-1185">Reference proteome</keyword>
<evidence type="ECO:0000313" key="2">
    <source>
        <dbReference type="EMBL" id="KAJ7968742.1"/>
    </source>
</evidence>
<dbReference type="PANTHER" id="PTHR33472:SF28">
    <property type="entry name" value="BROMO AND FHA DOMAIN-CONTAINING PROTEIN DDB_G0267958"/>
    <property type="match status" value="1"/>
</dbReference>
<reference evidence="2" key="1">
    <citation type="journal article" date="2023" name="Science">
        <title>Elucidation of the pathway for biosynthesis of saponin adjuvants from the soapbark tree.</title>
        <authorList>
            <person name="Reed J."/>
            <person name="Orme A."/>
            <person name="El-Demerdash A."/>
            <person name="Owen C."/>
            <person name="Martin L.B.B."/>
            <person name="Misra R.C."/>
            <person name="Kikuchi S."/>
            <person name="Rejzek M."/>
            <person name="Martin A.C."/>
            <person name="Harkess A."/>
            <person name="Leebens-Mack J."/>
            <person name="Louveau T."/>
            <person name="Stephenson M.J."/>
            <person name="Osbourn A."/>
        </authorList>
    </citation>
    <scope>NUCLEOTIDE SEQUENCE</scope>
    <source>
        <strain evidence="2">S10</strain>
    </source>
</reference>
<sequence>MPTEPVKLNQSSSAEGEKHRQLDREIKVMVSAITNRLTDFHKLGSTHKEDEDEHGVRIITLAGTNTGANLRSELDGKHVQSPNEVLLGDEDEPLSAYVNSNFQAINNSIMLGGNYNTNDPGVHLEIADFTEHKEDHKPEKHGKKGKEKEKDKEHSKN</sequence>
<dbReference type="AlphaFoldDB" id="A0AAD7PVB6"/>
<protein>
    <submittedName>
        <fullName evidence="2">Processive diacylglycerol beta-glucosyltransferase</fullName>
    </submittedName>
</protein>
<organism evidence="2 3">
    <name type="scientific">Quillaja saponaria</name>
    <name type="common">Soap bark tree</name>
    <dbReference type="NCBI Taxonomy" id="32244"/>
    <lineage>
        <taxon>Eukaryota</taxon>
        <taxon>Viridiplantae</taxon>
        <taxon>Streptophyta</taxon>
        <taxon>Embryophyta</taxon>
        <taxon>Tracheophyta</taxon>
        <taxon>Spermatophyta</taxon>
        <taxon>Magnoliopsida</taxon>
        <taxon>eudicotyledons</taxon>
        <taxon>Gunneridae</taxon>
        <taxon>Pentapetalae</taxon>
        <taxon>rosids</taxon>
        <taxon>fabids</taxon>
        <taxon>Fabales</taxon>
        <taxon>Quillajaceae</taxon>
        <taxon>Quillaja</taxon>
    </lineage>
</organism>
<dbReference type="KEGG" id="qsa:O6P43_012801"/>
<feature type="region of interest" description="Disordered" evidence="1">
    <location>
        <begin position="1"/>
        <end position="21"/>
    </location>
</feature>
<evidence type="ECO:0000313" key="3">
    <source>
        <dbReference type="Proteomes" id="UP001163823"/>
    </source>
</evidence>
<dbReference type="Proteomes" id="UP001163823">
    <property type="component" value="Chromosome 5"/>
</dbReference>
<dbReference type="EMBL" id="JARAOO010000005">
    <property type="protein sequence ID" value="KAJ7968742.1"/>
    <property type="molecule type" value="Genomic_DNA"/>
</dbReference>
<feature type="region of interest" description="Disordered" evidence="1">
    <location>
        <begin position="126"/>
        <end position="157"/>
    </location>
</feature>
<evidence type="ECO:0000256" key="1">
    <source>
        <dbReference type="SAM" id="MobiDB-lite"/>
    </source>
</evidence>
<name>A0AAD7PVB6_QUISA</name>
<gene>
    <name evidence="2" type="ORF">O6P43_012801</name>
</gene>
<feature type="compositionally biased region" description="Basic and acidic residues" evidence="1">
    <location>
        <begin position="146"/>
        <end position="157"/>
    </location>
</feature>
<proteinExistence type="predicted"/>